<evidence type="ECO:0000256" key="1">
    <source>
        <dbReference type="SAM" id="MobiDB-lite"/>
    </source>
</evidence>
<proteinExistence type="predicted"/>
<accession>A0ABR2JDJ6</accession>
<keyword evidence="3" id="KW-1185">Reference proteome</keyword>
<dbReference type="EMBL" id="JAPFFF010000012">
    <property type="protein sequence ID" value="KAK8875486.1"/>
    <property type="molecule type" value="Genomic_DNA"/>
</dbReference>
<feature type="compositionally biased region" description="Low complexity" evidence="1">
    <location>
        <begin position="61"/>
        <end position="75"/>
    </location>
</feature>
<dbReference type="Proteomes" id="UP001470230">
    <property type="component" value="Unassembled WGS sequence"/>
</dbReference>
<comment type="caution">
    <text evidence="2">The sequence shown here is derived from an EMBL/GenBank/DDBJ whole genome shotgun (WGS) entry which is preliminary data.</text>
</comment>
<evidence type="ECO:0000313" key="3">
    <source>
        <dbReference type="Proteomes" id="UP001470230"/>
    </source>
</evidence>
<feature type="compositionally biased region" description="Low complexity" evidence="1">
    <location>
        <begin position="83"/>
        <end position="92"/>
    </location>
</feature>
<name>A0ABR2JDJ6_9EUKA</name>
<feature type="compositionally biased region" description="Polar residues" evidence="1">
    <location>
        <begin position="9"/>
        <end position="46"/>
    </location>
</feature>
<gene>
    <name evidence="2" type="ORF">M9Y10_005652</name>
</gene>
<protein>
    <submittedName>
        <fullName evidence="2">Uncharacterized protein</fullName>
    </submittedName>
</protein>
<reference evidence="2 3" key="1">
    <citation type="submission" date="2024-04" db="EMBL/GenBank/DDBJ databases">
        <title>Tritrichomonas musculus Genome.</title>
        <authorList>
            <person name="Alves-Ferreira E."/>
            <person name="Grigg M."/>
            <person name="Lorenzi H."/>
            <person name="Galac M."/>
        </authorList>
    </citation>
    <scope>NUCLEOTIDE SEQUENCE [LARGE SCALE GENOMIC DNA]</scope>
    <source>
        <strain evidence="2 3">EAF2021</strain>
    </source>
</reference>
<feature type="compositionally biased region" description="Polar residues" evidence="1">
    <location>
        <begin position="93"/>
        <end position="121"/>
    </location>
</feature>
<sequence length="174" mass="19587">MIPKRKTPKSGQNAPSKPNTETASITRPKNQSNASNPSIVELLQNQIDEDRKKARSKNQIKARQNLSSSSQSRQILQKKKNIHNNPSNNISSTDSQNHPVKPQLNQEVASLQSQYSTTEPTPKNEIIKTQKVQMATEAVGSDDTQPPKKLEPTGFTYFDKLNEKDIFLDPLKYF</sequence>
<feature type="region of interest" description="Disordered" evidence="1">
    <location>
        <begin position="1"/>
        <end position="124"/>
    </location>
</feature>
<evidence type="ECO:0000313" key="2">
    <source>
        <dbReference type="EMBL" id="KAK8875486.1"/>
    </source>
</evidence>
<organism evidence="2 3">
    <name type="scientific">Tritrichomonas musculus</name>
    <dbReference type="NCBI Taxonomy" id="1915356"/>
    <lineage>
        <taxon>Eukaryota</taxon>
        <taxon>Metamonada</taxon>
        <taxon>Parabasalia</taxon>
        <taxon>Tritrichomonadida</taxon>
        <taxon>Tritrichomonadidae</taxon>
        <taxon>Tritrichomonas</taxon>
    </lineage>
</organism>